<dbReference type="InterPro" id="IPR012132">
    <property type="entry name" value="GMC_OxRdtase"/>
</dbReference>
<dbReference type="PIRSF" id="PIRSF000137">
    <property type="entry name" value="Alcohol_oxidase"/>
    <property type="match status" value="1"/>
</dbReference>
<keyword evidence="4 7" id="KW-0274">FAD</keyword>
<dbReference type="PANTHER" id="PTHR11552:SF201">
    <property type="entry name" value="GLUCOSE-METHANOL-CHOLINE OXIDOREDUCTASE N-TERMINAL DOMAIN-CONTAINING PROTEIN"/>
    <property type="match status" value="1"/>
</dbReference>
<feature type="active site" description="Proton acceptor" evidence="6">
    <location>
        <position position="580"/>
    </location>
</feature>
<dbReference type="AlphaFoldDB" id="A0A2V1DAW5"/>
<keyword evidence="13" id="KW-1185">Reference proteome</keyword>
<sequence length="600" mass="65275">MLPLLLICVGLIAPMLAACSSEQAFDYIIVGGGPAGLLLANKLSADPNITVAVVEAGDEQFDNPNVTDTNGFGAGLGTDIDWSYTSTPQKYVSNRTLVYYAGKALGGTTTINGMTYIRAEKTQIDAWEELGNEGWNWDSLFPYFKSSEHFQPPDADKAANGATFEEHVHGFDGEVSVGWSKYFMKDGIFDMLKKTNENLGIKWNRDVNSGSMPGFTTWPFTLNATTSIRQDAARAYYYPIAKQRPNLHVFLNTTATRIIWDDRYTAPSNKLVATGLEIVPSSTNNTPHTLHLTHELILSAGSLRSPALLEHSGIGNPSILTPLNITTHLPLPSVGANLQDQPNTYISYNSPTTLNLTGYPSFVTFLTASDLFGSSLPLITSQLHSNISTYASLITTSSPPNTTTPEIETRLLAHQIALIFSPNSTIPLAELLWAPSQGAITCVFWNLLPFSRGSVHIDDPDPLKPPAINPNFLHLPIDTLMQSAAAVKVRELFATPPLSTFVTEEVVPGLDVVPEDAGWDDEKWAAWLKDAYQSNHHPVSTTAMRGREWGGVVDTQAKVYGVRNVRVVDAGTLPEQTSGHLMASVYAVAGRVADMIVRGR</sequence>
<comment type="similarity">
    <text evidence="2 8">Belongs to the GMC oxidoreductase family.</text>
</comment>
<dbReference type="InterPro" id="IPR007867">
    <property type="entry name" value="GMC_OxRtase_C"/>
</dbReference>
<dbReference type="GO" id="GO:0016614">
    <property type="term" value="F:oxidoreductase activity, acting on CH-OH group of donors"/>
    <property type="evidence" value="ECO:0007669"/>
    <property type="project" value="InterPro"/>
</dbReference>
<evidence type="ECO:0000313" key="13">
    <source>
        <dbReference type="Proteomes" id="UP000244855"/>
    </source>
</evidence>
<dbReference type="Pfam" id="PF00732">
    <property type="entry name" value="GMC_oxred_N"/>
    <property type="match status" value="1"/>
</dbReference>
<evidence type="ECO:0000259" key="10">
    <source>
        <dbReference type="PROSITE" id="PS00623"/>
    </source>
</evidence>
<evidence type="ECO:0000256" key="6">
    <source>
        <dbReference type="PIRSR" id="PIRSR000137-1"/>
    </source>
</evidence>
<keyword evidence="3 8" id="KW-0285">Flavoprotein</keyword>
<feature type="domain" description="Glucose-methanol-choline oxidoreductase N-terminal" evidence="11">
    <location>
        <begin position="301"/>
        <end position="315"/>
    </location>
</feature>
<feature type="domain" description="Glucose-methanol-choline oxidoreductase N-terminal" evidence="10">
    <location>
        <begin position="102"/>
        <end position="125"/>
    </location>
</feature>
<evidence type="ECO:0000256" key="7">
    <source>
        <dbReference type="PIRSR" id="PIRSR000137-2"/>
    </source>
</evidence>
<evidence type="ECO:0000256" key="8">
    <source>
        <dbReference type="RuleBase" id="RU003968"/>
    </source>
</evidence>
<feature type="signal peptide" evidence="9">
    <location>
        <begin position="1"/>
        <end position="17"/>
    </location>
</feature>
<feature type="active site" description="Proton donor" evidence="6">
    <location>
        <position position="537"/>
    </location>
</feature>
<feature type="binding site" evidence="7">
    <location>
        <position position="108"/>
    </location>
    <ligand>
        <name>FAD</name>
        <dbReference type="ChEBI" id="CHEBI:57692"/>
    </ligand>
</feature>
<dbReference type="SUPFAM" id="SSF54373">
    <property type="entry name" value="FAD-linked reductases, C-terminal domain"/>
    <property type="match status" value="1"/>
</dbReference>
<feature type="chain" id="PRO_5016026284" evidence="9">
    <location>
        <begin position="18"/>
        <end position="600"/>
    </location>
</feature>
<dbReference type="Pfam" id="PF05199">
    <property type="entry name" value="GMC_oxred_C"/>
    <property type="match status" value="1"/>
</dbReference>
<dbReference type="Gene3D" id="3.30.560.10">
    <property type="entry name" value="Glucose Oxidase, domain 3"/>
    <property type="match status" value="1"/>
</dbReference>
<evidence type="ECO:0000256" key="1">
    <source>
        <dbReference type="ARBA" id="ARBA00001974"/>
    </source>
</evidence>
<dbReference type="PROSITE" id="PS00623">
    <property type="entry name" value="GMC_OXRED_1"/>
    <property type="match status" value="1"/>
</dbReference>
<evidence type="ECO:0000313" key="12">
    <source>
        <dbReference type="EMBL" id="PVH95185.1"/>
    </source>
</evidence>
<evidence type="ECO:0000256" key="3">
    <source>
        <dbReference type="ARBA" id="ARBA00022630"/>
    </source>
</evidence>
<evidence type="ECO:0000259" key="11">
    <source>
        <dbReference type="PROSITE" id="PS00624"/>
    </source>
</evidence>
<evidence type="ECO:0000256" key="4">
    <source>
        <dbReference type="ARBA" id="ARBA00022827"/>
    </source>
</evidence>
<dbReference type="Proteomes" id="UP000244855">
    <property type="component" value="Unassembled WGS sequence"/>
</dbReference>
<proteinExistence type="inferred from homology"/>
<dbReference type="InterPro" id="IPR036188">
    <property type="entry name" value="FAD/NAD-bd_sf"/>
</dbReference>
<dbReference type="STRING" id="97972.A0A2V1DAW5"/>
<dbReference type="GO" id="GO:0050660">
    <property type="term" value="F:flavin adenine dinucleotide binding"/>
    <property type="evidence" value="ECO:0007669"/>
    <property type="project" value="InterPro"/>
</dbReference>
<dbReference type="SUPFAM" id="SSF51905">
    <property type="entry name" value="FAD/NAD(P)-binding domain"/>
    <property type="match status" value="1"/>
</dbReference>
<dbReference type="InterPro" id="IPR027424">
    <property type="entry name" value="Glucose_Oxidase_domain_2"/>
</dbReference>
<dbReference type="OrthoDB" id="269227at2759"/>
<name>A0A2V1DAW5_9PLEO</name>
<dbReference type="EMBL" id="KZ805505">
    <property type="protein sequence ID" value="PVH95185.1"/>
    <property type="molecule type" value="Genomic_DNA"/>
</dbReference>
<organism evidence="12 13">
    <name type="scientific">Periconia macrospinosa</name>
    <dbReference type="NCBI Taxonomy" id="97972"/>
    <lineage>
        <taxon>Eukaryota</taxon>
        <taxon>Fungi</taxon>
        <taxon>Dikarya</taxon>
        <taxon>Ascomycota</taxon>
        <taxon>Pezizomycotina</taxon>
        <taxon>Dothideomycetes</taxon>
        <taxon>Pleosporomycetidae</taxon>
        <taxon>Pleosporales</taxon>
        <taxon>Massarineae</taxon>
        <taxon>Periconiaceae</taxon>
        <taxon>Periconia</taxon>
    </lineage>
</organism>
<comment type="cofactor">
    <cofactor evidence="1 7">
        <name>FAD</name>
        <dbReference type="ChEBI" id="CHEBI:57692"/>
    </cofactor>
</comment>
<dbReference type="InterPro" id="IPR000172">
    <property type="entry name" value="GMC_OxRdtase_N"/>
</dbReference>
<dbReference type="PROSITE" id="PS00624">
    <property type="entry name" value="GMC_OXRED_2"/>
    <property type="match status" value="1"/>
</dbReference>
<evidence type="ECO:0000256" key="2">
    <source>
        <dbReference type="ARBA" id="ARBA00010790"/>
    </source>
</evidence>
<gene>
    <name evidence="12" type="ORF">DM02DRAFT_571677</name>
</gene>
<accession>A0A2V1DAW5</accession>
<dbReference type="Gene3D" id="3.50.50.60">
    <property type="entry name" value="FAD/NAD(P)-binding domain"/>
    <property type="match status" value="1"/>
</dbReference>
<dbReference type="PANTHER" id="PTHR11552">
    <property type="entry name" value="GLUCOSE-METHANOL-CHOLINE GMC OXIDOREDUCTASE"/>
    <property type="match status" value="1"/>
</dbReference>
<protein>
    <submittedName>
        <fullName evidence="12">GMC oxidoreductase</fullName>
    </submittedName>
</protein>
<keyword evidence="9" id="KW-0732">Signal</keyword>
<keyword evidence="5" id="KW-0560">Oxidoreductase</keyword>
<evidence type="ECO:0000256" key="9">
    <source>
        <dbReference type="SAM" id="SignalP"/>
    </source>
</evidence>
<reference evidence="12 13" key="1">
    <citation type="journal article" date="2018" name="Sci. Rep.">
        <title>Comparative genomics provides insights into the lifestyle and reveals functional heterogeneity of dark septate endophytic fungi.</title>
        <authorList>
            <person name="Knapp D.G."/>
            <person name="Nemeth J.B."/>
            <person name="Barry K."/>
            <person name="Hainaut M."/>
            <person name="Henrissat B."/>
            <person name="Johnson J."/>
            <person name="Kuo A."/>
            <person name="Lim J.H.P."/>
            <person name="Lipzen A."/>
            <person name="Nolan M."/>
            <person name="Ohm R.A."/>
            <person name="Tamas L."/>
            <person name="Grigoriev I.V."/>
            <person name="Spatafora J.W."/>
            <person name="Nagy L.G."/>
            <person name="Kovacs G.M."/>
        </authorList>
    </citation>
    <scope>NUCLEOTIDE SEQUENCE [LARGE SCALE GENOMIC DNA]</scope>
    <source>
        <strain evidence="12 13">DSE2036</strain>
    </source>
</reference>
<dbReference type="Gene3D" id="4.10.450.10">
    <property type="entry name" value="Glucose Oxidase, domain 2"/>
    <property type="match status" value="1"/>
</dbReference>
<evidence type="ECO:0000256" key="5">
    <source>
        <dbReference type="ARBA" id="ARBA00023002"/>
    </source>
</evidence>